<organism evidence="6 7">
    <name type="scientific">Apiospora kogelbergensis</name>
    <dbReference type="NCBI Taxonomy" id="1337665"/>
    <lineage>
        <taxon>Eukaryota</taxon>
        <taxon>Fungi</taxon>
        <taxon>Dikarya</taxon>
        <taxon>Ascomycota</taxon>
        <taxon>Pezizomycotina</taxon>
        <taxon>Sordariomycetes</taxon>
        <taxon>Xylariomycetidae</taxon>
        <taxon>Amphisphaeriales</taxon>
        <taxon>Apiosporaceae</taxon>
        <taxon>Apiospora</taxon>
    </lineage>
</organism>
<dbReference type="InterPro" id="IPR007219">
    <property type="entry name" value="XnlR_reg_dom"/>
</dbReference>
<protein>
    <recommendedName>
        <fullName evidence="8">Zn(2)-C6 fungal-type domain-containing protein</fullName>
    </recommendedName>
</protein>
<evidence type="ECO:0000313" key="7">
    <source>
        <dbReference type="Proteomes" id="UP001392437"/>
    </source>
</evidence>
<dbReference type="SUPFAM" id="SSF57701">
    <property type="entry name" value="Zn2/Cys6 DNA-binding domain"/>
    <property type="match status" value="1"/>
</dbReference>
<dbReference type="InterPro" id="IPR053181">
    <property type="entry name" value="EcdB-like_regulator"/>
</dbReference>
<evidence type="ECO:0000256" key="1">
    <source>
        <dbReference type="ARBA" id="ARBA00022723"/>
    </source>
</evidence>
<keyword evidence="1" id="KW-0479">Metal-binding</keyword>
<feature type="domain" description="Zn(2)-C6 fungal-type" evidence="4">
    <location>
        <begin position="168"/>
        <end position="192"/>
    </location>
</feature>
<dbReference type="Pfam" id="PF00172">
    <property type="entry name" value="Zn_clus"/>
    <property type="match status" value="1"/>
</dbReference>
<proteinExistence type="predicted"/>
<dbReference type="AlphaFoldDB" id="A0AAW0QJY8"/>
<dbReference type="InterPro" id="IPR036864">
    <property type="entry name" value="Zn2-C6_fun-type_DNA-bd_sf"/>
</dbReference>
<feature type="region of interest" description="Disordered" evidence="3">
    <location>
        <begin position="601"/>
        <end position="630"/>
    </location>
</feature>
<dbReference type="GO" id="GO:0008270">
    <property type="term" value="F:zinc ion binding"/>
    <property type="evidence" value="ECO:0007669"/>
    <property type="project" value="InterPro"/>
</dbReference>
<dbReference type="GO" id="GO:0006351">
    <property type="term" value="P:DNA-templated transcription"/>
    <property type="evidence" value="ECO:0007669"/>
    <property type="project" value="InterPro"/>
</dbReference>
<dbReference type="Proteomes" id="UP001392437">
    <property type="component" value="Unassembled WGS sequence"/>
</dbReference>
<keyword evidence="7" id="KW-1185">Reference proteome</keyword>
<evidence type="ECO:0000259" key="4">
    <source>
        <dbReference type="Pfam" id="PF00172"/>
    </source>
</evidence>
<dbReference type="InterPro" id="IPR001138">
    <property type="entry name" value="Zn2Cys6_DnaBD"/>
</dbReference>
<feature type="region of interest" description="Disordered" evidence="3">
    <location>
        <begin position="199"/>
        <end position="229"/>
    </location>
</feature>
<keyword evidence="2" id="KW-0539">Nucleus</keyword>
<evidence type="ECO:0000256" key="3">
    <source>
        <dbReference type="SAM" id="MobiDB-lite"/>
    </source>
</evidence>
<feature type="compositionally biased region" description="Polar residues" evidence="3">
    <location>
        <begin position="203"/>
        <end position="212"/>
    </location>
</feature>
<feature type="domain" description="Xylanolytic transcriptional activator regulatory" evidence="5">
    <location>
        <begin position="302"/>
        <end position="418"/>
    </location>
</feature>
<evidence type="ECO:0000256" key="2">
    <source>
        <dbReference type="ARBA" id="ARBA00023242"/>
    </source>
</evidence>
<dbReference type="EMBL" id="JAQQWP010000008">
    <property type="protein sequence ID" value="KAK8105844.1"/>
    <property type="molecule type" value="Genomic_DNA"/>
</dbReference>
<gene>
    <name evidence="6" type="ORF">PG999_009203</name>
</gene>
<feature type="compositionally biased region" description="Low complexity" evidence="3">
    <location>
        <begin position="620"/>
        <end position="630"/>
    </location>
</feature>
<comment type="caution">
    <text evidence="6">The sequence shown here is derived from an EMBL/GenBank/DDBJ whole genome shotgun (WGS) entry which is preliminary data.</text>
</comment>
<dbReference type="Gene3D" id="4.10.240.10">
    <property type="entry name" value="Zn(2)-C6 fungal-type DNA-binding domain"/>
    <property type="match status" value="1"/>
</dbReference>
<evidence type="ECO:0000313" key="6">
    <source>
        <dbReference type="EMBL" id="KAK8105844.1"/>
    </source>
</evidence>
<accession>A0AAW0QJY8</accession>
<dbReference type="CDD" id="cd12148">
    <property type="entry name" value="fungal_TF_MHR"/>
    <property type="match status" value="1"/>
</dbReference>
<sequence length="753" mass="84026">MAEAVKPWFQFPPAMAGGQSKYDSDEVVNSDERPKAAGSYWIPARTRHLGVSGMMPIRHRISDAEMVSESRDQTEYDPAETVVKMQRNIKLAYMLAAYNSLWAGQHISGRLIQVSWSIQRSEQCKTTLAIPVPNTELPKYLGQVPSQGPRVNELHTEESLAGLRLLHRKRKCDGERPCSTCRDSNADCVYKELPADSPAFSPAQRSRSSPLLYQNPPGYPEPPRLSENDPQDMHQFLIPTGVSLTSDLFSVPGVQEQLQGYPRNVFFAIEQSNIFPSATDSLNSAHPIRPTLTENVANELANSYFLHVHPHQPLFSPGVFSVWQRKGIQDVPNYDIEAAICLCVYTLGTIATHAHNPGDEENESTLGLLFFKPALQVILHDYTWSFQPDLRTCQALLLASTCFGYLGRPLQCWKMAYLSARMFLDYLDTNHTAELDITRSGIEPLGDRIPLPRSMDMESMSDANDTVGFVAEIALRRLLNRVLNSLYSTQDIATVTSDMYFVHPFSSPPRRFSTETASSKWPQQHQQGLSLQKLLALSSELNRQLEQWHDSMPDGLRPPKGVEPIESERGRVLRIRYYEARYIIHRPFVIQAAFSHQQQQQQQQQGFLYPTEPSSPAPAPASASGPAATATAPPAMDVPLIPQVVIDGCGVCIESCIAYLYNVFERLERRSAHLWSLAQNALACVLVLAVAERCPPLRPFMPPTLGVRQIRDTLVARLKRWATSGSSFEADVAILENLRLRGDGDDTGAGETG</sequence>
<dbReference type="CDD" id="cd00067">
    <property type="entry name" value="GAL4"/>
    <property type="match status" value="1"/>
</dbReference>
<dbReference type="GO" id="GO:0003677">
    <property type="term" value="F:DNA binding"/>
    <property type="evidence" value="ECO:0007669"/>
    <property type="project" value="InterPro"/>
</dbReference>
<feature type="compositionally biased region" description="Low complexity" evidence="3">
    <location>
        <begin position="601"/>
        <end position="612"/>
    </location>
</feature>
<evidence type="ECO:0008006" key="8">
    <source>
        <dbReference type="Google" id="ProtNLM"/>
    </source>
</evidence>
<dbReference type="PANTHER" id="PTHR47785">
    <property type="entry name" value="ZN(II)2CYS6 TRANSCRIPTION FACTOR (EUROFUNG)-RELATED-RELATED"/>
    <property type="match status" value="1"/>
</dbReference>
<dbReference type="GO" id="GO:0000981">
    <property type="term" value="F:DNA-binding transcription factor activity, RNA polymerase II-specific"/>
    <property type="evidence" value="ECO:0007669"/>
    <property type="project" value="InterPro"/>
</dbReference>
<reference evidence="6 7" key="1">
    <citation type="submission" date="2023-01" db="EMBL/GenBank/DDBJ databases">
        <title>Analysis of 21 Apiospora genomes using comparative genomics revels a genus with tremendous synthesis potential of carbohydrate active enzymes and secondary metabolites.</title>
        <authorList>
            <person name="Sorensen T."/>
        </authorList>
    </citation>
    <scope>NUCLEOTIDE SEQUENCE [LARGE SCALE GENOMIC DNA]</scope>
    <source>
        <strain evidence="6 7">CBS 117206</strain>
    </source>
</reference>
<evidence type="ECO:0000259" key="5">
    <source>
        <dbReference type="Pfam" id="PF04082"/>
    </source>
</evidence>
<dbReference type="Pfam" id="PF04082">
    <property type="entry name" value="Fungal_trans"/>
    <property type="match status" value="1"/>
</dbReference>
<name>A0AAW0QJY8_9PEZI</name>